<sequence>MDFYNATEAKQYARNKSRILKEINDIEEYIMQAVDENQFECDVYNTVMTDAREFADPIKEAKSHCIMELSKVTIHKDYENEDLNNSPLIKYVDGGNSETELFEEIIDGGNSETNIFENFANAGDSAGKIYPKNYFRVGEVLQVKDDNNSIPLEFRVSEINDNGDIINLEIVNRGEYTTIFDTAKLVYKNMKYWNDETIKPGDSVWLDIDSDYGLISDLQITRDNEQQVKDLNGNSIYPGETDWFPIGTIYDINSLPPEAFGMISDTYTKEQDKIYVKTSDGWVEVSTIYDYKTFKLPFNFGVEGTVCYNVFGKNYVKTNCGWNLSHNIWNFGDRKPTAEDGLDYDVGYYNELVYDEDGNIINRIPHKVYKCCHRIWQEIVVEYDWDNLPPDVFGENLDIFIWDEGRYRIKINGSWVETENEYRFDQIKLYDDWGEDHDVVAYSGELEAYTTYVKIAGHWTLVNKVWNLNDYLLGRIPVDTDLEWTIKYIVMDNYGDGYMYPTSVVFNDGDANATVRIVNDKILETKLINGGTYTEVPEVNYVMEAPTMSKKYYQVWKQLIENDVLQDEMQQVMNYFESTKKFSIARVTNDSTGTTFYWHLQWN</sequence>
<accession>A0A8S5T1K3</accession>
<evidence type="ECO:0000313" key="2">
    <source>
        <dbReference type="EMBL" id="DAF56666.1"/>
    </source>
</evidence>
<feature type="domain" description="LysM" evidence="1">
    <location>
        <begin position="194"/>
        <end position="244"/>
    </location>
</feature>
<dbReference type="EMBL" id="BK032721">
    <property type="protein sequence ID" value="DAF56666.1"/>
    <property type="molecule type" value="Genomic_DNA"/>
</dbReference>
<reference evidence="2" key="1">
    <citation type="journal article" date="2021" name="Proc. Natl. Acad. Sci. U.S.A.">
        <title>A Catalog of Tens of Thousands of Viruses from Human Metagenomes Reveals Hidden Associations with Chronic Diseases.</title>
        <authorList>
            <person name="Tisza M.J."/>
            <person name="Buck C.B."/>
        </authorList>
    </citation>
    <scope>NUCLEOTIDE SEQUENCE</scope>
    <source>
        <strain evidence="2">CtWb16</strain>
    </source>
</reference>
<protein>
    <recommendedName>
        <fullName evidence="1">LysM domain-containing protein</fullName>
    </recommendedName>
</protein>
<dbReference type="PROSITE" id="PS51782">
    <property type="entry name" value="LYSM"/>
    <property type="match status" value="1"/>
</dbReference>
<organism evidence="2">
    <name type="scientific">Myoviridae sp. ctWb16</name>
    <dbReference type="NCBI Taxonomy" id="2827690"/>
    <lineage>
        <taxon>Viruses</taxon>
        <taxon>Duplodnaviria</taxon>
        <taxon>Heunggongvirae</taxon>
        <taxon>Uroviricota</taxon>
        <taxon>Caudoviricetes</taxon>
    </lineage>
</organism>
<evidence type="ECO:0000259" key="1">
    <source>
        <dbReference type="PROSITE" id="PS51782"/>
    </source>
</evidence>
<proteinExistence type="predicted"/>
<dbReference type="InterPro" id="IPR018392">
    <property type="entry name" value="LysM"/>
</dbReference>
<name>A0A8S5T1K3_9CAUD</name>